<evidence type="ECO:0000256" key="1">
    <source>
        <dbReference type="SAM" id="Coils"/>
    </source>
</evidence>
<dbReference type="Proteomes" id="UP000071392">
    <property type="component" value="Unassembled WGS sequence"/>
</dbReference>
<protein>
    <submittedName>
        <fullName evidence="3">Uncharacterized protein</fullName>
    </submittedName>
</protein>
<evidence type="ECO:0000256" key="2">
    <source>
        <dbReference type="SAM" id="Phobius"/>
    </source>
</evidence>
<keyword evidence="2" id="KW-1133">Transmembrane helix</keyword>
<dbReference type="Gene3D" id="1.20.1270.70">
    <property type="entry name" value="Designed single chain three-helix bundle"/>
    <property type="match status" value="1"/>
</dbReference>
<keyword evidence="2" id="KW-0812">Transmembrane</keyword>
<gene>
    <name evidence="3" type="ORF">AXK12_05135</name>
</gene>
<evidence type="ECO:0000313" key="4">
    <source>
        <dbReference type="Proteomes" id="UP000071392"/>
    </source>
</evidence>
<name>A0A139SLT0_9BACT</name>
<dbReference type="AlphaFoldDB" id="A0A139SLT0"/>
<proteinExistence type="predicted"/>
<organism evidence="3 4">
    <name type="scientific">Cephaloticoccus capnophilus</name>
    <dbReference type="NCBI Taxonomy" id="1548208"/>
    <lineage>
        <taxon>Bacteria</taxon>
        <taxon>Pseudomonadati</taxon>
        <taxon>Verrucomicrobiota</taxon>
        <taxon>Opitutia</taxon>
        <taxon>Opitutales</taxon>
        <taxon>Opitutaceae</taxon>
        <taxon>Cephaloticoccus</taxon>
    </lineage>
</organism>
<keyword evidence="4" id="KW-1185">Reference proteome</keyword>
<sequence>MEVRKIAIDNSTLSVLAVGVALFVLAFGAFTHLSGRIDSLDAKFDARIDRLDAKIEKVSSELNAKIDRVDAKIDAVNARLDRLFELIASQGRRES</sequence>
<comment type="caution">
    <text evidence="3">The sequence shown here is derived from an EMBL/GenBank/DDBJ whole genome shotgun (WGS) entry which is preliminary data.</text>
</comment>
<evidence type="ECO:0000313" key="3">
    <source>
        <dbReference type="EMBL" id="KXU35506.1"/>
    </source>
</evidence>
<reference evidence="3 4" key="1">
    <citation type="submission" date="2016-02" db="EMBL/GenBank/DDBJ databases">
        <authorList>
            <person name="Wen L."/>
            <person name="He K."/>
            <person name="Yang H."/>
        </authorList>
    </citation>
    <scope>NUCLEOTIDE SEQUENCE [LARGE SCALE GENOMIC DNA]</scope>
    <source>
        <strain evidence="3 4">CV41</strain>
    </source>
</reference>
<feature type="transmembrane region" description="Helical" evidence="2">
    <location>
        <begin position="12"/>
        <end position="33"/>
    </location>
</feature>
<feature type="coiled-coil region" evidence="1">
    <location>
        <begin position="48"/>
        <end position="79"/>
    </location>
</feature>
<accession>A0A139SLT0</accession>
<dbReference type="EMBL" id="LSZP01000039">
    <property type="protein sequence ID" value="KXU35506.1"/>
    <property type="molecule type" value="Genomic_DNA"/>
</dbReference>
<keyword evidence="1" id="KW-0175">Coiled coil</keyword>
<keyword evidence="2" id="KW-0472">Membrane</keyword>